<dbReference type="InterPro" id="IPR009078">
    <property type="entry name" value="Ferritin-like_SF"/>
</dbReference>
<keyword evidence="3" id="KW-0444">Lipid biosynthesis</keyword>
<protein>
    <submittedName>
        <fullName evidence="11">Stearoyl-acyl-carrier desaturase</fullName>
    </submittedName>
</protein>
<dbReference type="Gene3D" id="1.10.620.20">
    <property type="entry name" value="Ribonucleotide Reductase, subunit A"/>
    <property type="match status" value="1"/>
</dbReference>
<keyword evidence="8" id="KW-0408">Iron</keyword>
<proteinExistence type="inferred from homology"/>
<accession>A0A392V8W2</accession>
<keyword evidence="6" id="KW-0809">Transit peptide</keyword>
<feature type="non-terminal residue" evidence="11">
    <location>
        <position position="66"/>
    </location>
</feature>
<evidence type="ECO:0000256" key="4">
    <source>
        <dbReference type="ARBA" id="ARBA00022723"/>
    </source>
</evidence>
<dbReference type="InterPro" id="IPR005067">
    <property type="entry name" value="Fatty_acid_desaturase-2"/>
</dbReference>
<dbReference type="GO" id="GO:0006633">
    <property type="term" value="P:fatty acid biosynthetic process"/>
    <property type="evidence" value="ECO:0007669"/>
    <property type="project" value="UniProtKB-KW"/>
</dbReference>
<evidence type="ECO:0000313" key="11">
    <source>
        <dbReference type="EMBL" id="MCI83285.1"/>
    </source>
</evidence>
<dbReference type="PANTHER" id="PTHR31155">
    <property type="entry name" value="ACYL- ACYL-CARRIER-PROTEIN DESATURASE-RELATED"/>
    <property type="match status" value="1"/>
</dbReference>
<sequence length="66" mass="7676">MSPEKREIFKSLESWVSQNVLPLAKPVEECWQPRDLLPNSSLSTDEFIDQVKALRDRTAELPDDYL</sequence>
<keyword evidence="9" id="KW-0443">Lipid metabolism</keyword>
<keyword evidence="12" id="KW-1185">Reference proteome</keyword>
<dbReference type="Proteomes" id="UP000265520">
    <property type="component" value="Unassembled WGS sequence"/>
</dbReference>
<reference evidence="11 12" key="1">
    <citation type="journal article" date="2018" name="Front. Plant Sci.">
        <title>Red Clover (Trifolium pratense) and Zigzag Clover (T. medium) - A Picture of Genomic Similarities and Differences.</title>
        <authorList>
            <person name="Dluhosova J."/>
            <person name="Istvanek J."/>
            <person name="Nedelnik J."/>
            <person name="Repkova J."/>
        </authorList>
    </citation>
    <scope>NUCLEOTIDE SEQUENCE [LARGE SCALE GENOMIC DNA]</scope>
    <source>
        <strain evidence="12">cv. 10/8</strain>
        <tissue evidence="11">Leaf</tissue>
    </source>
</reference>
<dbReference type="InterPro" id="IPR012348">
    <property type="entry name" value="RNR-like"/>
</dbReference>
<organism evidence="11 12">
    <name type="scientific">Trifolium medium</name>
    <dbReference type="NCBI Taxonomy" id="97028"/>
    <lineage>
        <taxon>Eukaryota</taxon>
        <taxon>Viridiplantae</taxon>
        <taxon>Streptophyta</taxon>
        <taxon>Embryophyta</taxon>
        <taxon>Tracheophyta</taxon>
        <taxon>Spermatophyta</taxon>
        <taxon>Magnoliopsida</taxon>
        <taxon>eudicotyledons</taxon>
        <taxon>Gunneridae</taxon>
        <taxon>Pentapetalae</taxon>
        <taxon>rosids</taxon>
        <taxon>fabids</taxon>
        <taxon>Fabales</taxon>
        <taxon>Fabaceae</taxon>
        <taxon>Papilionoideae</taxon>
        <taxon>50 kb inversion clade</taxon>
        <taxon>NPAAA clade</taxon>
        <taxon>Hologalegina</taxon>
        <taxon>IRL clade</taxon>
        <taxon>Trifolieae</taxon>
        <taxon>Trifolium</taxon>
    </lineage>
</organism>
<evidence type="ECO:0000256" key="5">
    <source>
        <dbReference type="ARBA" id="ARBA00022832"/>
    </source>
</evidence>
<dbReference type="SUPFAM" id="SSF47240">
    <property type="entry name" value="Ferritin-like"/>
    <property type="match status" value="1"/>
</dbReference>
<dbReference type="GO" id="GO:0046872">
    <property type="term" value="F:metal ion binding"/>
    <property type="evidence" value="ECO:0007669"/>
    <property type="project" value="UniProtKB-KW"/>
</dbReference>
<name>A0A392V8W2_9FABA</name>
<evidence type="ECO:0000313" key="12">
    <source>
        <dbReference type="Proteomes" id="UP000265520"/>
    </source>
</evidence>
<dbReference type="EMBL" id="LXQA011063446">
    <property type="protein sequence ID" value="MCI83285.1"/>
    <property type="molecule type" value="Genomic_DNA"/>
</dbReference>
<evidence type="ECO:0000256" key="1">
    <source>
        <dbReference type="ARBA" id="ARBA00001954"/>
    </source>
</evidence>
<keyword evidence="4" id="KW-0479">Metal-binding</keyword>
<keyword evidence="5" id="KW-0276">Fatty acid metabolism</keyword>
<evidence type="ECO:0000256" key="2">
    <source>
        <dbReference type="ARBA" id="ARBA00008749"/>
    </source>
</evidence>
<evidence type="ECO:0000256" key="3">
    <source>
        <dbReference type="ARBA" id="ARBA00022516"/>
    </source>
</evidence>
<dbReference type="PANTHER" id="PTHR31155:SF31">
    <property type="entry name" value="STEAROYL-[ACYL-CARRIER-PROTEIN] 9-DESATURASE 6, CHLOROPLASTIC"/>
    <property type="match status" value="1"/>
</dbReference>
<evidence type="ECO:0000256" key="6">
    <source>
        <dbReference type="ARBA" id="ARBA00022946"/>
    </source>
</evidence>
<comment type="caution">
    <text evidence="11">The sequence shown here is derived from an EMBL/GenBank/DDBJ whole genome shotgun (WGS) entry which is preliminary data.</text>
</comment>
<dbReference type="GO" id="GO:0045300">
    <property type="term" value="F:stearoyl-[ACP] desaturase activity"/>
    <property type="evidence" value="ECO:0007669"/>
    <property type="project" value="InterPro"/>
</dbReference>
<keyword evidence="10" id="KW-0275">Fatty acid biosynthesis</keyword>
<dbReference type="GO" id="GO:0009570">
    <property type="term" value="C:chloroplast stroma"/>
    <property type="evidence" value="ECO:0007669"/>
    <property type="project" value="TreeGrafter"/>
</dbReference>
<keyword evidence="7" id="KW-0560">Oxidoreductase</keyword>
<dbReference type="AlphaFoldDB" id="A0A392V8W2"/>
<comment type="similarity">
    <text evidence="2">Belongs to the fatty acid desaturase type 2 family.</text>
</comment>
<dbReference type="Pfam" id="PF03405">
    <property type="entry name" value="FA_desaturase_2"/>
    <property type="match status" value="1"/>
</dbReference>
<evidence type="ECO:0000256" key="9">
    <source>
        <dbReference type="ARBA" id="ARBA00023098"/>
    </source>
</evidence>
<comment type="cofactor">
    <cofactor evidence="1">
        <name>Fe(2+)</name>
        <dbReference type="ChEBI" id="CHEBI:29033"/>
    </cofactor>
</comment>
<evidence type="ECO:0000256" key="8">
    <source>
        <dbReference type="ARBA" id="ARBA00023004"/>
    </source>
</evidence>
<evidence type="ECO:0000256" key="10">
    <source>
        <dbReference type="ARBA" id="ARBA00023160"/>
    </source>
</evidence>
<evidence type="ECO:0000256" key="7">
    <source>
        <dbReference type="ARBA" id="ARBA00023002"/>
    </source>
</evidence>